<dbReference type="PIRSF" id="PIRSF006488">
    <property type="entry name" value="Exonuc_VII_S"/>
    <property type="match status" value="1"/>
</dbReference>
<comment type="similarity">
    <text evidence="1 6">Belongs to the XseB family.</text>
</comment>
<dbReference type="InterPro" id="IPR003761">
    <property type="entry name" value="Exonuc_VII_S"/>
</dbReference>
<evidence type="ECO:0000256" key="7">
    <source>
        <dbReference type="SAM" id="Coils"/>
    </source>
</evidence>
<keyword evidence="7" id="KW-0175">Coiled coil</keyword>
<name>A0A5B9EGB1_9BACT</name>
<comment type="function">
    <text evidence="6">Bidirectionally degrades single-stranded DNA into large acid-insoluble oligonucleotides, which are then degraded further into small acid-soluble oligonucleotides.</text>
</comment>
<dbReference type="GO" id="GO:0008855">
    <property type="term" value="F:exodeoxyribonuclease VII activity"/>
    <property type="evidence" value="ECO:0007669"/>
    <property type="project" value="UniProtKB-UniRule"/>
</dbReference>
<keyword evidence="3 6" id="KW-0540">Nuclease</keyword>
<dbReference type="GO" id="GO:0009318">
    <property type="term" value="C:exodeoxyribonuclease VII complex"/>
    <property type="evidence" value="ECO:0007669"/>
    <property type="project" value="UniProtKB-UniRule"/>
</dbReference>
<comment type="catalytic activity">
    <reaction evidence="6">
        <text>Exonucleolytic cleavage in either 5'- to 3'- or 3'- to 5'-direction to yield nucleoside 5'-phosphates.</text>
        <dbReference type="EC" id="3.1.11.6"/>
    </reaction>
</comment>
<dbReference type="Pfam" id="PF02609">
    <property type="entry name" value="Exonuc_VII_S"/>
    <property type="match status" value="1"/>
</dbReference>
<evidence type="ECO:0000313" key="9">
    <source>
        <dbReference type="Proteomes" id="UP000321820"/>
    </source>
</evidence>
<dbReference type="PANTHER" id="PTHR34137">
    <property type="entry name" value="EXODEOXYRIBONUCLEASE 7 SMALL SUBUNIT"/>
    <property type="match status" value="1"/>
</dbReference>
<protein>
    <recommendedName>
        <fullName evidence="6">Exodeoxyribonuclease 7 small subunit</fullName>
        <ecNumber evidence="6">3.1.11.6</ecNumber>
    </recommendedName>
    <alternativeName>
        <fullName evidence="6">Exodeoxyribonuclease VII small subunit</fullName>
        <shortName evidence="6">Exonuclease VII small subunit</shortName>
    </alternativeName>
</protein>
<dbReference type="Gene3D" id="1.10.287.1040">
    <property type="entry name" value="Exonuclease VII, small subunit"/>
    <property type="match status" value="1"/>
</dbReference>
<keyword evidence="2 6" id="KW-0963">Cytoplasm</keyword>
<dbReference type="AlphaFoldDB" id="A0A5B9EGB1"/>
<evidence type="ECO:0000256" key="2">
    <source>
        <dbReference type="ARBA" id="ARBA00022490"/>
    </source>
</evidence>
<evidence type="ECO:0000256" key="1">
    <source>
        <dbReference type="ARBA" id="ARBA00009998"/>
    </source>
</evidence>
<dbReference type="HAMAP" id="MF_00337">
    <property type="entry name" value="Exonuc_7_S"/>
    <property type="match status" value="1"/>
</dbReference>
<dbReference type="EC" id="3.1.11.6" evidence="6"/>
<dbReference type="Proteomes" id="UP000321820">
    <property type="component" value="Chromosome"/>
</dbReference>
<sequence length="72" mass="8036">MPTFEENLKALETVVEQLERGDLPLEDSVKLFEQGMALSAACKQDLEAAEGKLQVLMKQQNGKMEAKDLNLE</sequence>
<dbReference type="PANTHER" id="PTHR34137:SF1">
    <property type="entry name" value="EXODEOXYRIBONUCLEASE 7 SMALL SUBUNIT"/>
    <property type="match status" value="1"/>
</dbReference>
<evidence type="ECO:0000256" key="5">
    <source>
        <dbReference type="ARBA" id="ARBA00022839"/>
    </source>
</evidence>
<comment type="subunit">
    <text evidence="6">Heterooligomer composed of large and small subunits.</text>
</comment>
<reference evidence="8 9" key="1">
    <citation type="submission" date="2019-08" db="EMBL/GenBank/DDBJ databases">
        <title>Complete genome sequence of Terriglobus albidus strain ORNL.</title>
        <authorList>
            <person name="Podar M."/>
        </authorList>
    </citation>
    <scope>NUCLEOTIDE SEQUENCE [LARGE SCALE GENOMIC DNA]</scope>
    <source>
        <strain evidence="8 9">ORNL</strain>
    </source>
</reference>
<feature type="coiled-coil region" evidence="7">
    <location>
        <begin position="1"/>
        <end position="59"/>
    </location>
</feature>
<evidence type="ECO:0000256" key="3">
    <source>
        <dbReference type="ARBA" id="ARBA00022722"/>
    </source>
</evidence>
<keyword evidence="5 6" id="KW-0269">Exonuclease</keyword>
<organism evidence="8 9">
    <name type="scientific">Terriglobus albidus</name>
    <dbReference type="NCBI Taxonomy" id="1592106"/>
    <lineage>
        <taxon>Bacteria</taxon>
        <taxon>Pseudomonadati</taxon>
        <taxon>Acidobacteriota</taxon>
        <taxon>Terriglobia</taxon>
        <taxon>Terriglobales</taxon>
        <taxon>Acidobacteriaceae</taxon>
        <taxon>Terriglobus</taxon>
    </lineage>
</organism>
<gene>
    <name evidence="6 8" type="primary">xseB</name>
    <name evidence="8" type="ORF">FTW19_24325</name>
</gene>
<evidence type="ECO:0000256" key="6">
    <source>
        <dbReference type="HAMAP-Rule" id="MF_00337"/>
    </source>
</evidence>
<dbReference type="RefSeq" id="WP_147650145.1">
    <property type="nucleotide sequence ID" value="NZ_CP042806.1"/>
</dbReference>
<dbReference type="SUPFAM" id="SSF116842">
    <property type="entry name" value="XseB-like"/>
    <property type="match status" value="1"/>
</dbReference>
<dbReference type="EMBL" id="CP042806">
    <property type="protein sequence ID" value="QEE30849.1"/>
    <property type="molecule type" value="Genomic_DNA"/>
</dbReference>
<evidence type="ECO:0000313" key="8">
    <source>
        <dbReference type="EMBL" id="QEE30849.1"/>
    </source>
</evidence>
<dbReference type="NCBIfam" id="TIGR01280">
    <property type="entry name" value="xseB"/>
    <property type="match status" value="1"/>
</dbReference>
<keyword evidence="4 6" id="KW-0378">Hydrolase</keyword>
<dbReference type="GO" id="GO:0005829">
    <property type="term" value="C:cytosol"/>
    <property type="evidence" value="ECO:0007669"/>
    <property type="project" value="TreeGrafter"/>
</dbReference>
<dbReference type="KEGG" id="talb:FTW19_24325"/>
<keyword evidence="9" id="KW-1185">Reference proteome</keyword>
<dbReference type="GO" id="GO:0006308">
    <property type="term" value="P:DNA catabolic process"/>
    <property type="evidence" value="ECO:0007669"/>
    <property type="project" value="UniProtKB-UniRule"/>
</dbReference>
<dbReference type="OrthoDB" id="122704at2"/>
<evidence type="ECO:0000256" key="4">
    <source>
        <dbReference type="ARBA" id="ARBA00022801"/>
    </source>
</evidence>
<proteinExistence type="inferred from homology"/>
<dbReference type="InterPro" id="IPR037004">
    <property type="entry name" value="Exonuc_VII_ssu_sf"/>
</dbReference>
<accession>A0A5B9EGB1</accession>
<comment type="subcellular location">
    <subcellularLocation>
        <location evidence="6">Cytoplasm</location>
    </subcellularLocation>
</comment>